<sequence>MKKDGTQKIKLKKLTIARINIDTMRKIEGGSSGTTLPTDIINLDGEPWNICALGIK</sequence>
<name>A0A1H7PZ98_AQUAM</name>
<dbReference type="RefSeq" id="WP_170837065.1">
    <property type="nucleotide sequence ID" value="NZ_FOAB01000004.1"/>
</dbReference>
<dbReference type="EMBL" id="FOAB01000004">
    <property type="protein sequence ID" value="SEL40764.1"/>
    <property type="molecule type" value="Genomic_DNA"/>
</dbReference>
<dbReference type="AlphaFoldDB" id="A0A1H7PZ98"/>
<dbReference type="Proteomes" id="UP000198521">
    <property type="component" value="Unassembled WGS sequence"/>
</dbReference>
<evidence type="ECO:0000313" key="1">
    <source>
        <dbReference type="EMBL" id="SEL40764.1"/>
    </source>
</evidence>
<dbReference type="STRING" id="1038014.SAMN04487910_2364"/>
<protein>
    <recommendedName>
        <fullName evidence="3">Natural product</fullName>
    </recommendedName>
</protein>
<reference evidence="1 2" key="1">
    <citation type="submission" date="2016-10" db="EMBL/GenBank/DDBJ databases">
        <authorList>
            <person name="de Groot N.N."/>
        </authorList>
    </citation>
    <scope>NUCLEOTIDE SEQUENCE [LARGE SCALE GENOMIC DNA]</scope>
    <source>
        <strain evidence="1 2">DSM 25232</strain>
    </source>
</reference>
<proteinExistence type="predicted"/>
<evidence type="ECO:0000313" key="2">
    <source>
        <dbReference type="Proteomes" id="UP000198521"/>
    </source>
</evidence>
<gene>
    <name evidence="1" type="ORF">SAMN04487910_2364</name>
</gene>
<keyword evidence="2" id="KW-1185">Reference proteome</keyword>
<accession>A0A1H7PZ98</accession>
<organism evidence="1 2">
    <name type="scientific">Aquimarina amphilecti</name>
    <dbReference type="NCBI Taxonomy" id="1038014"/>
    <lineage>
        <taxon>Bacteria</taxon>
        <taxon>Pseudomonadati</taxon>
        <taxon>Bacteroidota</taxon>
        <taxon>Flavobacteriia</taxon>
        <taxon>Flavobacteriales</taxon>
        <taxon>Flavobacteriaceae</taxon>
        <taxon>Aquimarina</taxon>
    </lineage>
</organism>
<evidence type="ECO:0008006" key="3">
    <source>
        <dbReference type="Google" id="ProtNLM"/>
    </source>
</evidence>